<dbReference type="Proteomes" id="UP000808337">
    <property type="component" value="Unassembled WGS sequence"/>
</dbReference>
<proteinExistence type="predicted"/>
<name>A0A9D7SXV6_9BACT</name>
<accession>A0A9D7SXV6</accession>
<evidence type="ECO:0000313" key="2">
    <source>
        <dbReference type="Proteomes" id="UP000808337"/>
    </source>
</evidence>
<evidence type="ECO:0000313" key="1">
    <source>
        <dbReference type="EMBL" id="MBK9983947.1"/>
    </source>
</evidence>
<reference evidence="1 2" key="1">
    <citation type="submission" date="2020-10" db="EMBL/GenBank/DDBJ databases">
        <title>Connecting structure to function with the recovery of over 1000 high-quality activated sludge metagenome-assembled genomes encoding full-length rRNA genes using long-read sequencing.</title>
        <authorList>
            <person name="Singleton C.M."/>
            <person name="Petriglieri F."/>
            <person name="Kristensen J.M."/>
            <person name="Kirkegaard R.H."/>
            <person name="Michaelsen T.Y."/>
            <person name="Andersen M.H."/>
            <person name="Karst S.M."/>
            <person name="Dueholm M.S."/>
            <person name="Nielsen P.H."/>
            <person name="Albertsen M."/>
        </authorList>
    </citation>
    <scope>NUCLEOTIDE SEQUENCE [LARGE SCALE GENOMIC DNA]</scope>
    <source>
        <strain evidence="1">Ribe_18-Q3-R11-54_MAXAC.273</strain>
    </source>
</reference>
<comment type="caution">
    <text evidence="1">The sequence shown here is derived from an EMBL/GenBank/DDBJ whole genome shotgun (WGS) entry which is preliminary data.</text>
</comment>
<sequence>MGLLYKILFEVKVLHEFYLTDTTGETIFDLAAQADRMAYLRKKFGSASENINSDIEFLVPENVQSMFANHRLKILTTYAGFKLGVEVKSITLPDGTITYEPKVPLPDDINIPILIVKKNSFIDIYSNWTLKKPLNLIYYFSNENSTGSKTFPFLAAEINSFDASKEYEQGELVKHGPSDFREFYRDDANAVQWISFTSGGFANDNDRLLLPTSFSYSFPAAANVTDALITIKDIDGNVIKDAFGNSISVFHFSTVERLTKVKMSIDPSRVFTVPNTSNNEKLLYSLSVTGNGGYSDQHKILFMDADINTKNSFGLINIYPKVTNAAFNLIDNSGKLITRKQPDGSINPLPPIFEIRLRSRLSFWRYINNKRKNIQNGLHPDFMVTKNGTLVSLVPRAVTYVPTLFRKTDNSLHYLPNPEPYSIIKIENDKIYSDITVRESDLFPLAP</sequence>
<protein>
    <submittedName>
        <fullName evidence="1">Uncharacterized protein</fullName>
    </submittedName>
</protein>
<dbReference type="EMBL" id="JADKGY010000029">
    <property type="protein sequence ID" value="MBK9983947.1"/>
    <property type="molecule type" value="Genomic_DNA"/>
</dbReference>
<gene>
    <name evidence="1" type="ORF">IPP15_16535</name>
</gene>
<organism evidence="1 2">
    <name type="scientific">Candidatus Opimibacter skivensis</name>
    <dbReference type="NCBI Taxonomy" id="2982028"/>
    <lineage>
        <taxon>Bacteria</taxon>
        <taxon>Pseudomonadati</taxon>
        <taxon>Bacteroidota</taxon>
        <taxon>Saprospiria</taxon>
        <taxon>Saprospirales</taxon>
        <taxon>Saprospiraceae</taxon>
        <taxon>Candidatus Opimibacter</taxon>
    </lineage>
</organism>
<dbReference type="AlphaFoldDB" id="A0A9D7SXV6"/>